<comment type="caution">
    <text evidence="14">The sequence shown here is derived from an EMBL/GenBank/DDBJ whole genome shotgun (WGS) entry which is preliminary data.</text>
</comment>
<feature type="non-terminal residue" evidence="14">
    <location>
        <position position="1"/>
    </location>
</feature>
<gene>
    <name evidence="14" type="primary">Tas2r41_0</name>
    <name evidence="14" type="ORF">SCYSUP_R13196</name>
</gene>
<dbReference type="GO" id="GO:0033038">
    <property type="term" value="F:bitter taste receptor activity"/>
    <property type="evidence" value="ECO:0007669"/>
    <property type="project" value="InterPro"/>
</dbReference>
<accession>A0A7L1Y2Y7</accession>
<evidence type="ECO:0000256" key="9">
    <source>
        <dbReference type="ARBA" id="ARBA00023170"/>
    </source>
</evidence>
<comment type="subcellular location">
    <subcellularLocation>
        <location evidence="1 12">Membrane</location>
        <topology evidence="1 12">Multi-pass membrane protein</topology>
    </subcellularLocation>
</comment>
<evidence type="ECO:0000256" key="13">
    <source>
        <dbReference type="SAM" id="Phobius"/>
    </source>
</evidence>
<dbReference type="EMBL" id="VXBX01000363">
    <property type="protein sequence ID" value="NXP16763.1"/>
    <property type="molecule type" value="Genomic_DNA"/>
</dbReference>
<protein>
    <recommendedName>
        <fullName evidence="12">Taste receptor type 2</fullName>
    </recommendedName>
</protein>
<feature type="transmembrane region" description="Helical" evidence="13">
    <location>
        <begin position="59"/>
        <end position="80"/>
    </location>
</feature>
<keyword evidence="9 12" id="KW-0675">Receptor</keyword>
<evidence type="ECO:0000256" key="5">
    <source>
        <dbReference type="ARBA" id="ARBA00022692"/>
    </source>
</evidence>
<feature type="transmembrane region" description="Helical" evidence="13">
    <location>
        <begin position="100"/>
        <end position="125"/>
    </location>
</feature>
<keyword evidence="6 13" id="KW-1133">Transmembrane helix</keyword>
<feature type="transmembrane region" description="Helical" evidence="13">
    <location>
        <begin position="132"/>
        <end position="152"/>
    </location>
</feature>
<proteinExistence type="inferred from homology"/>
<keyword evidence="4 12" id="KW-0716">Sensory transduction</keyword>
<keyword evidence="8 12" id="KW-0472">Membrane</keyword>
<dbReference type="Pfam" id="PF05296">
    <property type="entry name" value="TAS2R"/>
    <property type="match status" value="1"/>
</dbReference>
<organism evidence="14 15">
    <name type="scientific">Scytalopus superciliaris</name>
    <dbReference type="NCBI Taxonomy" id="312124"/>
    <lineage>
        <taxon>Eukaryota</taxon>
        <taxon>Metazoa</taxon>
        <taxon>Chordata</taxon>
        <taxon>Craniata</taxon>
        <taxon>Vertebrata</taxon>
        <taxon>Euteleostomi</taxon>
        <taxon>Archelosauria</taxon>
        <taxon>Archosauria</taxon>
        <taxon>Dinosauria</taxon>
        <taxon>Saurischia</taxon>
        <taxon>Theropoda</taxon>
        <taxon>Coelurosauria</taxon>
        <taxon>Aves</taxon>
        <taxon>Neognathae</taxon>
        <taxon>Neoaves</taxon>
        <taxon>Telluraves</taxon>
        <taxon>Australaves</taxon>
        <taxon>Passeriformes</taxon>
        <taxon>Rhinocryptidae</taxon>
        <taxon>Scytalopus</taxon>
    </lineage>
</organism>
<feature type="non-terminal residue" evidence="14">
    <location>
        <position position="306"/>
    </location>
</feature>
<dbReference type="SUPFAM" id="SSF81321">
    <property type="entry name" value="Family A G protein-coupled receptor-like"/>
    <property type="match status" value="1"/>
</dbReference>
<evidence type="ECO:0000256" key="10">
    <source>
        <dbReference type="ARBA" id="ARBA00023224"/>
    </source>
</evidence>
<evidence type="ECO:0000256" key="8">
    <source>
        <dbReference type="ARBA" id="ARBA00023136"/>
    </source>
</evidence>
<feature type="transmembrane region" description="Helical" evidence="13">
    <location>
        <begin position="12"/>
        <end position="39"/>
    </location>
</feature>
<reference evidence="14 15" key="1">
    <citation type="submission" date="2019-09" db="EMBL/GenBank/DDBJ databases">
        <title>Bird 10,000 Genomes (B10K) Project - Family phase.</title>
        <authorList>
            <person name="Zhang G."/>
        </authorList>
    </citation>
    <scope>NUCLEOTIDE SEQUENCE [LARGE SCALE GENOMIC DNA]</scope>
    <source>
        <strain evidence="14">B10K-DU-002-46</strain>
        <tissue evidence="14">Muscle</tissue>
    </source>
</reference>
<dbReference type="GO" id="GO:0004930">
    <property type="term" value="F:G protein-coupled receptor activity"/>
    <property type="evidence" value="ECO:0007669"/>
    <property type="project" value="UniProtKB-KW"/>
</dbReference>
<evidence type="ECO:0000256" key="3">
    <source>
        <dbReference type="ARBA" id="ARBA00022480"/>
    </source>
</evidence>
<dbReference type="Gene3D" id="1.20.1070.10">
    <property type="entry name" value="Rhodopsin 7-helix transmembrane proteins"/>
    <property type="match status" value="1"/>
</dbReference>
<dbReference type="InterPro" id="IPR007960">
    <property type="entry name" value="TAS2R"/>
</dbReference>
<evidence type="ECO:0000256" key="1">
    <source>
        <dbReference type="ARBA" id="ARBA00004141"/>
    </source>
</evidence>
<keyword evidence="15" id="KW-1185">Reference proteome</keyword>
<evidence type="ECO:0000256" key="4">
    <source>
        <dbReference type="ARBA" id="ARBA00022606"/>
    </source>
</evidence>
<dbReference type="AlphaFoldDB" id="A0A7L1Y2Y7"/>
<feature type="transmembrane region" description="Helical" evidence="13">
    <location>
        <begin position="268"/>
        <end position="288"/>
    </location>
</feature>
<comment type="similarity">
    <text evidence="2 11">Belongs to the G-protein coupled receptor T2R family.</text>
</comment>
<dbReference type="Proteomes" id="UP000580825">
    <property type="component" value="Unassembled WGS sequence"/>
</dbReference>
<evidence type="ECO:0000313" key="15">
    <source>
        <dbReference type="Proteomes" id="UP000580825"/>
    </source>
</evidence>
<evidence type="ECO:0000256" key="11">
    <source>
        <dbReference type="RuleBase" id="RU004423"/>
    </source>
</evidence>
<keyword evidence="7 12" id="KW-0297">G-protein coupled receptor</keyword>
<feature type="transmembrane region" description="Helical" evidence="13">
    <location>
        <begin position="185"/>
        <end position="212"/>
    </location>
</feature>
<feature type="transmembrane region" description="Helical" evidence="13">
    <location>
        <begin position="233"/>
        <end position="256"/>
    </location>
</feature>
<keyword evidence="5 12" id="KW-0812">Transmembrane</keyword>
<evidence type="ECO:0000256" key="2">
    <source>
        <dbReference type="ARBA" id="ARBA00007376"/>
    </source>
</evidence>
<dbReference type="FunFam" id="1.20.1070.10:FF:000055">
    <property type="entry name" value="Taste receptor type 2"/>
    <property type="match status" value="1"/>
</dbReference>
<name>A0A7L1Y2Y7_9PASS</name>
<evidence type="ECO:0000256" key="12">
    <source>
        <dbReference type="RuleBase" id="RU004424"/>
    </source>
</evidence>
<keyword evidence="10 12" id="KW-0807">Transducer</keyword>
<dbReference type="PANTHER" id="PTHR11394">
    <property type="entry name" value="TASTE RECEPTOR TYPE 2"/>
    <property type="match status" value="1"/>
</dbReference>
<dbReference type="GO" id="GO:0016020">
    <property type="term" value="C:membrane"/>
    <property type="evidence" value="ECO:0007669"/>
    <property type="project" value="UniProtKB-SubCell"/>
</dbReference>
<keyword evidence="3 12" id="KW-0919">Taste</keyword>
<dbReference type="PANTHER" id="PTHR11394:SF47">
    <property type="entry name" value="TASTE RECEPTOR TYPE 2 MEMBER 40"/>
    <property type="match status" value="1"/>
</dbReference>
<sequence length="306" mass="35273">DQANVTSYAAMAMAIVTIEGFAGMWINAFIVSVICMAWVQKKTLNSNEKILLFLGFSRFWYLCIGWLFSFLSIIYPNYLLVHHMYQLVQGALSFFNVSNLWFSACLCAFYCIKIATFRNIFFIYLKGKIDTIVPWLLLGSVLSSLVIGVLVYDINDKAVRNNLNSTCQGIIWKSSIRIDEQFFPLYFIAGFVFATLFTTVIFSALLLLFSLWKHKRNMQTDSMKDLRMDAHIKAMKSILSFFIMYSMNFISLILTIVYSMKNKNDEMFLIHLIQYGFPGVHSLVLVFSNPKLEKILLRILPSVKAR</sequence>
<evidence type="ECO:0000256" key="6">
    <source>
        <dbReference type="ARBA" id="ARBA00022989"/>
    </source>
</evidence>
<evidence type="ECO:0000256" key="7">
    <source>
        <dbReference type="ARBA" id="ARBA00023040"/>
    </source>
</evidence>
<evidence type="ECO:0000313" key="14">
    <source>
        <dbReference type="EMBL" id="NXP16763.1"/>
    </source>
</evidence>